<organism evidence="3 4">
    <name type="scientific">Rhodofomes roseus</name>
    <dbReference type="NCBI Taxonomy" id="34475"/>
    <lineage>
        <taxon>Eukaryota</taxon>
        <taxon>Fungi</taxon>
        <taxon>Dikarya</taxon>
        <taxon>Basidiomycota</taxon>
        <taxon>Agaricomycotina</taxon>
        <taxon>Agaricomycetes</taxon>
        <taxon>Polyporales</taxon>
        <taxon>Rhodofomes</taxon>
    </lineage>
</organism>
<comment type="caution">
    <text evidence="3">The sequence shown here is derived from an EMBL/GenBank/DDBJ whole genome shotgun (WGS) entry which is preliminary data.</text>
</comment>
<keyword evidence="2" id="KW-0812">Transmembrane</keyword>
<feature type="compositionally biased region" description="Basic and acidic residues" evidence="1">
    <location>
        <begin position="448"/>
        <end position="466"/>
    </location>
</feature>
<reference evidence="3 4" key="1">
    <citation type="journal article" date="2021" name="Environ. Microbiol.">
        <title>Gene family expansions and transcriptome signatures uncover fungal adaptations to wood decay.</title>
        <authorList>
            <person name="Hage H."/>
            <person name="Miyauchi S."/>
            <person name="Viragh M."/>
            <person name="Drula E."/>
            <person name="Min B."/>
            <person name="Chaduli D."/>
            <person name="Navarro D."/>
            <person name="Favel A."/>
            <person name="Norest M."/>
            <person name="Lesage-Meessen L."/>
            <person name="Balint B."/>
            <person name="Merenyi Z."/>
            <person name="de Eugenio L."/>
            <person name="Morin E."/>
            <person name="Martinez A.T."/>
            <person name="Baldrian P."/>
            <person name="Stursova M."/>
            <person name="Martinez M.J."/>
            <person name="Novotny C."/>
            <person name="Magnuson J.K."/>
            <person name="Spatafora J.W."/>
            <person name="Maurice S."/>
            <person name="Pangilinan J."/>
            <person name="Andreopoulos W."/>
            <person name="LaButti K."/>
            <person name="Hundley H."/>
            <person name="Na H."/>
            <person name="Kuo A."/>
            <person name="Barry K."/>
            <person name="Lipzen A."/>
            <person name="Henrissat B."/>
            <person name="Riley R."/>
            <person name="Ahrendt S."/>
            <person name="Nagy L.G."/>
            <person name="Grigoriev I.V."/>
            <person name="Martin F."/>
            <person name="Rosso M.N."/>
        </authorList>
    </citation>
    <scope>NUCLEOTIDE SEQUENCE [LARGE SCALE GENOMIC DNA]</scope>
    <source>
        <strain evidence="3 4">CIRM-BRFM 1785</strain>
    </source>
</reference>
<feature type="region of interest" description="Disordered" evidence="1">
    <location>
        <begin position="219"/>
        <end position="252"/>
    </location>
</feature>
<protein>
    <submittedName>
        <fullName evidence="3">Uncharacterized protein</fullName>
    </submittedName>
</protein>
<name>A0ABQ8K4Z1_9APHY</name>
<feature type="compositionally biased region" description="Basic and acidic residues" evidence="1">
    <location>
        <begin position="345"/>
        <end position="361"/>
    </location>
</feature>
<accession>A0ABQ8K4Z1</accession>
<evidence type="ECO:0000313" key="3">
    <source>
        <dbReference type="EMBL" id="KAH9832031.1"/>
    </source>
</evidence>
<feature type="compositionally biased region" description="Low complexity" evidence="1">
    <location>
        <begin position="617"/>
        <end position="630"/>
    </location>
</feature>
<dbReference type="Proteomes" id="UP000814176">
    <property type="component" value="Unassembled WGS sequence"/>
</dbReference>
<feature type="compositionally biased region" description="Low complexity" evidence="1">
    <location>
        <begin position="275"/>
        <end position="286"/>
    </location>
</feature>
<sequence>MLVLKLLFQSVIVLFLGAVNMEIFAPDFSSRLYKTTLQKADTVRKLLSGSFSPAPTANATPIVNATSTMNPTPTMNATPTWPLFPEVTTSATAYDQRVCPAPLAGLQPSLGSELYNATIEPTEEVRHMWHSTPATQVQSLNTETVTTVLCIIGFTLVIIVAFAFFKFARTSIDVPAQYLRQSHSVCDDLVDPEARPSSYLLKSPGPEFQLAYKVNSTPFTSTAIPPNTRTPPIATSAHTSPLDPSGNLEADRTKSKFLPDNVIGLLIPCHESAGTRPSRASSPTTTHESLMHSLIPSSTTGKEHDDSNASSPDEIATTSSTADMVDEDSEDEFHYPEAEPEEDEFHYPGAEKEDPANATRDDLIGNPIAEVRRLSEAILQAGRSGALLTSGSLDPSAPASDSTRGCSMVPSNLTPVFGQASSASCTSVPPPIDPKQTLSTQSELSGEPSRERHHEYGLATSRREPEEAGVTSTSSVNDAITRGPSRGAMPGSGRQSHLEDRQQLDSVAGIHPHAPARSYAEPRRSASMPPREDGSNGNVQAPARTPAVSNISLAVPESRGDGLNRSDDAPARPHLDSDNSPLMSTSSPSKASGRLGLNASIHAHTPAPTSQAVDSIGVPSSPSRGPGSVGKSIQIPASAPLDPTPTPSTDRGLDKSIHACTSAPSDYRSSESPLTPSRGRGLSASIYASPRSVADSPSSPSVPPRGLDSSENTQAPASSSSDTDLSSFARAFKAMPLRHNKSINASTSAPSDSSSSPSTPSRLRGLGLSASIHTPAPSASADAHGSPSTSSGLDSSERIGAPTGPLGFDLNSGSPSTPSGAWASIYAHAPTSPVPTNSDARLSSTSSRGQGSSPRTHRGTRCWQSHA</sequence>
<dbReference type="RefSeq" id="XP_047775077.1">
    <property type="nucleotide sequence ID" value="XM_047928478.1"/>
</dbReference>
<evidence type="ECO:0000313" key="4">
    <source>
        <dbReference type="Proteomes" id="UP000814176"/>
    </source>
</evidence>
<proteinExistence type="predicted"/>
<evidence type="ECO:0000256" key="1">
    <source>
        <dbReference type="SAM" id="MobiDB-lite"/>
    </source>
</evidence>
<gene>
    <name evidence="3" type="ORF">C8Q71DRAFT_880650</name>
</gene>
<keyword evidence="2" id="KW-0472">Membrane</keyword>
<feature type="compositionally biased region" description="Polar residues" evidence="1">
    <location>
        <begin position="578"/>
        <end position="590"/>
    </location>
</feature>
<dbReference type="EMBL" id="JADCUA010000023">
    <property type="protein sequence ID" value="KAH9832031.1"/>
    <property type="molecule type" value="Genomic_DNA"/>
</dbReference>
<feature type="region of interest" description="Disordered" evidence="1">
    <location>
        <begin position="513"/>
        <end position="867"/>
    </location>
</feature>
<feature type="compositionally biased region" description="Low complexity" evidence="1">
    <location>
        <begin position="745"/>
        <end position="761"/>
    </location>
</feature>
<feature type="compositionally biased region" description="Low complexity" evidence="1">
    <location>
        <begin position="688"/>
        <end position="699"/>
    </location>
</feature>
<feature type="compositionally biased region" description="Polar residues" evidence="1">
    <location>
        <begin position="308"/>
        <end position="322"/>
    </location>
</feature>
<feature type="compositionally biased region" description="Basic and acidic residues" evidence="1">
    <location>
        <begin position="520"/>
        <end position="534"/>
    </location>
</feature>
<keyword evidence="2" id="KW-1133">Transmembrane helix</keyword>
<dbReference type="GeneID" id="72009210"/>
<feature type="region of interest" description="Disordered" evidence="1">
    <location>
        <begin position="387"/>
        <end position="406"/>
    </location>
</feature>
<feature type="region of interest" description="Disordered" evidence="1">
    <location>
        <begin position="418"/>
        <end position="500"/>
    </location>
</feature>
<evidence type="ECO:0000256" key="2">
    <source>
        <dbReference type="SAM" id="Phobius"/>
    </source>
</evidence>
<feature type="compositionally biased region" description="Polar residues" evidence="1">
    <location>
        <begin position="418"/>
        <end position="427"/>
    </location>
</feature>
<feature type="compositionally biased region" description="Low complexity" evidence="1">
    <location>
        <begin position="843"/>
        <end position="854"/>
    </location>
</feature>
<feature type="compositionally biased region" description="Low complexity" evidence="1">
    <location>
        <begin position="718"/>
        <end position="727"/>
    </location>
</feature>
<keyword evidence="4" id="KW-1185">Reference proteome</keyword>
<feature type="compositionally biased region" description="Basic and acidic residues" evidence="1">
    <location>
        <begin position="558"/>
        <end position="577"/>
    </location>
</feature>
<feature type="transmembrane region" description="Helical" evidence="2">
    <location>
        <begin position="145"/>
        <end position="165"/>
    </location>
</feature>
<feature type="region of interest" description="Disordered" evidence="1">
    <location>
        <begin position="269"/>
        <end position="361"/>
    </location>
</feature>